<dbReference type="EMBL" id="JANZXA010000006">
    <property type="protein sequence ID" value="MCT2399892.1"/>
    <property type="molecule type" value="Genomic_DNA"/>
</dbReference>
<protein>
    <recommendedName>
        <fullName evidence="3">Restriction endonuclease</fullName>
    </recommendedName>
</protein>
<evidence type="ECO:0008006" key="3">
    <source>
        <dbReference type="Google" id="ProtNLM"/>
    </source>
</evidence>
<dbReference type="RefSeq" id="WP_260045999.1">
    <property type="nucleotide sequence ID" value="NZ_JANZXA010000006.1"/>
</dbReference>
<dbReference type="InterPro" id="IPR054333">
    <property type="entry name" value="REase-ARP-assoc"/>
</dbReference>
<name>A0ABT2I512_9SPHN</name>
<accession>A0ABT2I512</accession>
<evidence type="ECO:0000313" key="1">
    <source>
        <dbReference type="EMBL" id="MCT2399892.1"/>
    </source>
</evidence>
<proteinExistence type="predicted"/>
<dbReference type="Proteomes" id="UP001165583">
    <property type="component" value="Unassembled WGS sequence"/>
</dbReference>
<gene>
    <name evidence="1" type="ORF">NZK81_10045</name>
</gene>
<keyword evidence="2" id="KW-1185">Reference proteome</keyword>
<sequence length="246" mass="27333">MSERFLPGVPQYLVHQALDRAGGNEIASGKIDSPESSAALAVNGFGWFIERPALLPPFPGLDDLKWPPVSVEIERQMRFPWNGGRHPWLDAAVVTDSCLIGVESKRFEPFRDTKHAILSNAYDRDVWGAEMDPWCAMRNGLRLAPSSFRYLDAAQLVKHAFGLVTEAQRISRAPVLVYLFAEPSRVSASARSEHRAEIEAFSVAVSGARVRFAAASWSEWLMRFSSPATSPEVAAHAEALRRKFEP</sequence>
<comment type="caution">
    <text evidence="1">The sequence shown here is derived from an EMBL/GenBank/DDBJ whole genome shotgun (WGS) entry which is preliminary data.</text>
</comment>
<evidence type="ECO:0000313" key="2">
    <source>
        <dbReference type="Proteomes" id="UP001165583"/>
    </source>
</evidence>
<organism evidence="1 2">
    <name type="scientific">Novosphingobium mangrovi</name>
    <name type="common">ex Huang et al. 2023</name>
    <dbReference type="NCBI Taxonomy" id="2976432"/>
    <lineage>
        <taxon>Bacteria</taxon>
        <taxon>Pseudomonadati</taxon>
        <taxon>Pseudomonadota</taxon>
        <taxon>Alphaproteobacteria</taxon>
        <taxon>Sphingomonadales</taxon>
        <taxon>Sphingomonadaceae</taxon>
        <taxon>Novosphingobium</taxon>
    </lineage>
</organism>
<dbReference type="Pfam" id="PF22558">
    <property type="entry name" value="REase-ARP"/>
    <property type="match status" value="1"/>
</dbReference>
<reference evidence="1" key="1">
    <citation type="submission" date="2022-09" db="EMBL/GenBank/DDBJ databases">
        <title>Novosphingobium sp. Nov., a polycyclic aromatic hydrocarbon-degrading bacterium isolated form mangrove sediments in HongKong.</title>
        <authorList>
            <person name="Hu Z."/>
        </authorList>
    </citation>
    <scope>NUCLEOTIDE SEQUENCE</scope>
    <source>
        <strain evidence="1">HK4-1</strain>
    </source>
</reference>